<dbReference type="GO" id="GO:0051604">
    <property type="term" value="P:protein maturation"/>
    <property type="evidence" value="ECO:0007669"/>
    <property type="project" value="TreeGrafter"/>
</dbReference>
<keyword evidence="1" id="KW-0963">Cytoplasm</keyword>
<feature type="domain" description="FdhE C-terminal" evidence="3">
    <location>
        <begin position="245"/>
        <end position="298"/>
    </location>
</feature>
<comment type="caution">
    <text evidence="4">The sequence shown here is derived from an EMBL/GenBank/DDBJ whole genome shotgun (WGS) entry which is preliminary data.</text>
</comment>
<evidence type="ECO:0000259" key="2">
    <source>
        <dbReference type="Pfam" id="PF24859"/>
    </source>
</evidence>
<dbReference type="EMBL" id="VBAK01000106">
    <property type="protein sequence ID" value="TMI90884.1"/>
    <property type="molecule type" value="Genomic_DNA"/>
</dbReference>
<dbReference type="AlphaFoldDB" id="A0A537K582"/>
<organism evidence="4 5">
    <name type="scientific">Candidatus Segetimicrobium genomatis</name>
    <dbReference type="NCBI Taxonomy" id="2569760"/>
    <lineage>
        <taxon>Bacteria</taxon>
        <taxon>Bacillati</taxon>
        <taxon>Candidatus Sysuimicrobiota</taxon>
        <taxon>Candidatus Sysuimicrobiia</taxon>
        <taxon>Candidatus Sysuimicrobiales</taxon>
        <taxon>Candidatus Segetimicrobiaceae</taxon>
        <taxon>Candidatus Segetimicrobium</taxon>
    </lineage>
</organism>
<dbReference type="InterPro" id="IPR056797">
    <property type="entry name" value="FdhE_central"/>
</dbReference>
<dbReference type="GO" id="GO:0008199">
    <property type="term" value="F:ferric iron binding"/>
    <property type="evidence" value="ECO:0007669"/>
    <property type="project" value="TreeGrafter"/>
</dbReference>
<evidence type="ECO:0000259" key="3">
    <source>
        <dbReference type="Pfam" id="PF24860"/>
    </source>
</evidence>
<dbReference type="Pfam" id="PF24859">
    <property type="entry name" value="FdhE_central"/>
    <property type="match status" value="1"/>
</dbReference>
<dbReference type="SUPFAM" id="SSF144020">
    <property type="entry name" value="FdhE-like"/>
    <property type="match status" value="1"/>
</dbReference>
<name>A0A537K582_9BACT</name>
<evidence type="ECO:0000313" key="4">
    <source>
        <dbReference type="EMBL" id="TMI90884.1"/>
    </source>
</evidence>
<dbReference type="GO" id="GO:0005829">
    <property type="term" value="C:cytosol"/>
    <property type="evidence" value="ECO:0007669"/>
    <property type="project" value="TreeGrafter"/>
</dbReference>
<dbReference type="InterPro" id="IPR006452">
    <property type="entry name" value="Formate_DH_accessory"/>
</dbReference>
<proteinExistence type="predicted"/>
<evidence type="ECO:0000256" key="1">
    <source>
        <dbReference type="ARBA" id="ARBA00022490"/>
    </source>
</evidence>
<dbReference type="InterPro" id="IPR056796">
    <property type="entry name" value="FdhE_C"/>
</dbReference>
<dbReference type="Pfam" id="PF24860">
    <property type="entry name" value="FdhE_C"/>
    <property type="match status" value="1"/>
</dbReference>
<sequence length="300" mass="31825">MGAPAVAAGQWAARRRRAEDLAGRWPFASEVLTFYGALLGAQERVYEAAQSLPPAHWSDLSRLAAYVAERALPPVREVTVARGPETLARAVADAPPGENGLTGRWEETVSRWLGNGDLSPVDRYLVRAAAGPVLEALGAAAAGVGAGPRDERHCPRCGGLPQLSLFVPTDDSLVAPRRYLECSRCASRWAFPRMTCPACGETESRRLPIHAEEGATASEAAGRVVRGLEGAGRGAAPGPAARLPHVSIHACTTCSRYLLNVDLSREARAVPVVDEMAAIPLDLYAREQGVAKIVPNLMGL</sequence>
<dbReference type="Proteomes" id="UP000318509">
    <property type="component" value="Unassembled WGS sequence"/>
</dbReference>
<accession>A0A537K582</accession>
<gene>
    <name evidence="4" type="primary">fdhE</name>
    <name evidence="4" type="ORF">E6H00_05495</name>
</gene>
<dbReference type="InterPro" id="IPR024064">
    <property type="entry name" value="FdhE-like_sf"/>
</dbReference>
<dbReference type="Gene3D" id="3.90.1670.10">
    <property type="entry name" value="FdhE-like domain"/>
    <property type="match status" value="1"/>
</dbReference>
<reference evidence="4 5" key="1">
    <citation type="journal article" date="2019" name="Nat. Microbiol.">
        <title>Mediterranean grassland soil C-N compound turnover is dependent on rainfall and depth, and is mediated by genomically divergent microorganisms.</title>
        <authorList>
            <person name="Diamond S."/>
            <person name="Andeer P.F."/>
            <person name="Li Z."/>
            <person name="Crits-Christoph A."/>
            <person name="Burstein D."/>
            <person name="Anantharaman K."/>
            <person name="Lane K.R."/>
            <person name="Thomas B.C."/>
            <person name="Pan C."/>
            <person name="Northen T.R."/>
            <person name="Banfield J.F."/>
        </authorList>
    </citation>
    <scope>NUCLEOTIDE SEQUENCE [LARGE SCALE GENOMIC DNA]</scope>
    <source>
        <strain evidence="4">NP_3</strain>
    </source>
</reference>
<dbReference type="PANTHER" id="PTHR37689">
    <property type="entry name" value="PROTEIN FDHE"/>
    <property type="match status" value="1"/>
</dbReference>
<feature type="domain" description="FdhE central" evidence="2">
    <location>
        <begin position="153"/>
        <end position="193"/>
    </location>
</feature>
<dbReference type="PANTHER" id="PTHR37689:SF1">
    <property type="entry name" value="PROTEIN FDHE"/>
    <property type="match status" value="1"/>
</dbReference>
<evidence type="ECO:0000313" key="5">
    <source>
        <dbReference type="Proteomes" id="UP000318509"/>
    </source>
</evidence>
<protein>
    <submittedName>
        <fullName evidence="4">Formate dehydrogenase accessory protein FdhE</fullName>
    </submittedName>
</protein>